<comment type="subcellular location">
    <subcellularLocation>
        <location evidence="9">Cell membrane</location>
        <topology evidence="9">Multi-pass membrane protein</topology>
    </subcellularLocation>
    <subcellularLocation>
        <location evidence="1">Membrane</location>
        <topology evidence="1">Multi-pass membrane protein</topology>
    </subcellularLocation>
</comment>
<dbReference type="Gene3D" id="1.10.357.20">
    <property type="entry name" value="SLC41 divalent cation transporters, integral membrane domain"/>
    <property type="match status" value="1"/>
</dbReference>
<evidence type="ECO:0000256" key="2">
    <source>
        <dbReference type="ARBA" id="ARBA00009749"/>
    </source>
</evidence>
<keyword evidence="9" id="KW-0479">Metal-binding</keyword>
<dbReference type="InterPro" id="IPR006669">
    <property type="entry name" value="MgtE_transporter"/>
</dbReference>
<evidence type="ECO:0000256" key="7">
    <source>
        <dbReference type="ARBA" id="ARBA00023136"/>
    </source>
</evidence>
<dbReference type="SUPFAM" id="SSF161093">
    <property type="entry name" value="MgtE membrane domain-like"/>
    <property type="match status" value="1"/>
</dbReference>
<dbReference type="InterPro" id="IPR036739">
    <property type="entry name" value="SLC41_membr_dom_sf"/>
</dbReference>
<feature type="transmembrane region" description="Helical" evidence="9">
    <location>
        <begin position="391"/>
        <end position="416"/>
    </location>
</feature>
<dbReference type="Pfam" id="PF01769">
    <property type="entry name" value="MgtE"/>
    <property type="match status" value="1"/>
</dbReference>
<evidence type="ECO:0000259" key="10">
    <source>
        <dbReference type="PROSITE" id="PS51371"/>
    </source>
</evidence>
<dbReference type="PANTHER" id="PTHR43773:SF1">
    <property type="entry name" value="MAGNESIUM TRANSPORTER MGTE"/>
    <property type="match status" value="1"/>
</dbReference>
<name>A0A2K9LNV3_9GAMM</name>
<dbReference type="Pfam" id="PF03448">
    <property type="entry name" value="MgtE_N"/>
    <property type="match status" value="1"/>
</dbReference>
<evidence type="ECO:0000256" key="6">
    <source>
        <dbReference type="ARBA" id="ARBA00022989"/>
    </source>
</evidence>
<dbReference type="PANTHER" id="PTHR43773">
    <property type="entry name" value="MAGNESIUM TRANSPORTER MGTE"/>
    <property type="match status" value="1"/>
</dbReference>
<keyword evidence="7 9" id="KW-0472">Membrane</keyword>
<dbReference type="EMBL" id="CP022684">
    <property type="protein sequence ID" value="AUM14049.1"/>
    <property type="molecule type" value="Genomic_DNA"/>
</dbReference>
<dbReference type="SMART" id="SM00116">
    <property type="entry name" value="CBS"/>
    <property type="match status" value="2"/>
</dbReference>
<dbReference type="GO" id="GO:0046872">
    <property type="term" value="F:metal ion binding"/>
    <property type="evidence" value="ECO:0007669"/>
    <property type="project" value="UniProtKB-KW"/>
</dbReference>
<comment type="similarity">
    <text evidence="2 9">Belongs to the SLC41A transporter family.</text>
</comment>
<dbReference type="RefSeq" id="WP_101895424.1">
    <property type="nucleotide sequence ID" value="NZ_CP022684.1"/>
</dbReference>
<comment type="function">
    <text evidence="9">Acts as a magnesium transporter.</text>
</comment>
<evidence type="ECO:0000313" key="11">
    <source>
        <dbReference type="EMBL" id="AUM14049.1"/>
    </source>
</evidence>
<evidence type="ECO:0000256" key="9">
    <source>
        <dbReference type="RuleBase" id="RU362011"/>
    </source>
</evidence>
<evidence type="ECO:0000256" key="3">
    <source>
        <dbReference type="ARBA" id="ARBA00022448"/>
    </source>
</evidence>
<dbReference type="GO" id="GO:0015095">
    <property type="term" value="F:magnesium ion transmembrane transporter activity"/>
    <property type="evidence" value="ECO:0007669"/>
    <property type="project" value="UniProtKB-UniRule"/>
</dbReference>
<evidence type="ECO:0000313" key="12">
    <source>
        <dbReference type="Proteomes" id="UP000235116"/>
    </source>
</evidence>
<dbReference type="SUPFAM" id="SSF54631">
    <property type="entry name" value="CBS-domain pair"/>
    <property type="match status" value="1"/>
</dbReference>
<dbReference type="NCBIfam" id="TIGR00400">
    <property type="entry name" value="mgtE"/>
    <property type="match status" value="1"/>
</dbReference>
<dbReference type="GO" id="GO:0005886">
    <property type="term" value="C:plasma membrane"/>
    <property type="evidence" value="ECO:0007669"/>
    <property type="project" value="UniProtKB-SubCell"/>
</dbReference>
<dbReference type="InterPro" id="IPR000644">
    <property type="entry name" value="CBS_dom"/>
</dbReference>
<comment type="subunit">
    <text evidence="9">Homodimer.</text>
</comment>
<organism evidence="11 12">
    <name type="scientific">Ketobacter alkanivorans</name>
    <dbReference type="NCBI Taxonomy" id="1917421"/>
    <lineage>
        <taxon>Bacteria</taxon>
        <taxon>Pseudomonadati</taxon>
        <taxon>Pseudomonadota</taxon>
        <taxon>Gammaproteobacteria</taxon>
        <taxon>Pseudomonadales</taxon>
        <taxon>Ketobacteraceae</taxon>
        <taxon>Ketobacter</taxon>
    </lineage>
</organism>
<reference evidence="12" key="1">
    <citation type="submission" date="2017-08" db="EMBL/GenBank/DDBJ databases">
        <title>Direct submision.</title>
        <authorList>
            <person name="Kim S.-J."/>
            <person name="Rhee S.-K."/>
        </authorList>
    </citation>
    <scope>NUCLEOTIDE SEQUENCE [LARGE SCALE GENOMIC DNA]</scope>
    <source>
        <strain evidence="12">GI5</strain>
    </source>
</reference>
<feature type="transmembrane region" description="Helical" evidence="9">
    <location>
        <begin position="316"/>
        <end position="334"/>
    </location>
</feature>
<keyword evidence="8" id="KW-0129">CBS domain</keyword>
<keyword evidence="12" id="KW-1185">Reference proteome</keyword>
<protein>
    <recommendedName>
        <fullName evidence="9">Magnesium transporter MgtE</fullName>
    </recommendedName>
</protein>
<proteinExistence type="inferred from homology"/>
<dbReference type="CDD" id="cd04606">
    <property type="entry name" value="CBS_pair_Mg_transporter"/>
    <property type="match status" value="1"/>
</dbReference>
<dbReference type="Pfam" id="PF00571">
    <property type="entry name" value="CBS"/>
    <property type="match status" value="2"/>
</dbReference>
<feature type="transmembrane region" description="Helical" evidence="9">
    <location>
        <begin position="428"/>
        <end position="451"/>
    </location>
</feature>
<keyword evidence="9" id="KW-1003">Cell membrane</keyword>
<keyword evidence="4 9" id="KW-0812">Transmembrane</keyword>
<feature type="domain" description="CBS" evidence="10">
    <location>
        <begin position="207"/>
        <end position="265"/>
    </location>
</feature>
<accession>A0A2K9LNV3</accession>
<gene>
    <name evidence="11" type="primary">mgtE</name>
    <name evidence="11" type="ORF">Kalk_17165</name>
</gene>
<feature type="transmembrane region" description="Helical" evidence="9">
    <location>
        <begin position="366"/>
        <end position="385"/>
    </location>
</feature>
<sequence length="452" mass="49519">MAKSQTSHETQDQLHAFLDALHSGAFDEIRRMLRGMSPAEVARLIESTPLRARNLLWQLIDKEDEGEVLQYVNEELAAHFLRHRNTEDIVSLVEGFDTDDFADLLQELPKTVMRQVLDSLDDQNRYRIETILGYPEDTAGGLMDTDIITIRPDISLDVVLRYLRRHESLPDTTDNLHVVNRTGQFVGILPLTKLLIKDPGMSVREAMNTDAKAIPASTPAREVAQTFEREDLVTAPVVDDNGVLLGRITIDDVVDVILEGADHSLMSMAGMDEDEDTFAPVWKTTRRRAVWLGINLLTAFLASYMIGLFEGTLEKVVALAVLMPIVASMGGIAGNQTLTLVIRGMALGHVGSANVRWLISKEMAVGFLNGILWSAVVGTIATLWFNDIMLGAVLATAMIINLLIAAMAGASLPMLLDKMGIDPALSGGVILTTVTDVVGFCSFLGLATLYYT</sequence>
<evidence type="ECO:0000256" key="8">
    <source>
        <dbReference type="PROSITE-ProRule" id="PRU00703"/>
    </source>
</evidence>
<dbReference type="AlphaFoldDB" id="A0A2K9LNV3"/>
<dbReference type="Gene3D" id="3.10.580.10">
    <property type="entry name" value="CBS-domain"/>
    <property type="match status" value="1"/>
</dbReference>
<dbReference type="Gene3D" id="1.25.60.10">
    <property type="entry name" value="MgtE N-terminal domain-like"/>
    <property type="match status" value="1"/>
</dbReference>
<dbReference type="SMART" id="SM00924">
    <property type="entry name" value="MgtE_N"/>
    <property type="match status" value="1"/>
</dbReference>
<evidence type="ECO:0000256" key="1">
    <source>
        <dbReference type="ARBA" id="ARBA00004141"/>
    </source>
</evidence>
<dbReference type="InterPro" id="IPR046342">
    <property type="entry name" value="CBS_dom_sf"/>
</dbReference>
<dbReference type="SUPFAM" id="SSF158791">
    <property type="entry name" value="MgtE N-terminal domain-like"/>
    <property type="match status" value="1"/>
</dbReference>
<keyword evidence="6 9" id="KW-1133">Transmembrane helix</keyword>
<feature type="transmembrane region" description="Helical" evidence="9">
    <location>
        <begin position="289"/>
        <end position="309"/>
    </location>
</feature>
<dbReference type="InterPro" id="IPR038076">
    <property type="entry name" value="MgtE_N_sf"/>
</dbReference>
<keyword evidence="3 9" id="KW-0813">Transport</keyword>
<evidence type="ECO:0000256" key="4">
    <source>
        <dbReference type="ARBA" id="ARBA00022692"/>
    </source>
</evidence>
<dbReference type="KEGG" id="kak:Kalk_17165"/>
<dbReference type="Proteomes" id="UP000235116">
    <property type="component" value="Chromosome"/>
</dbReference>
<dbReference type="PROSITE" id="PS51371">
    <property type="entry name" value="CBS"/>
    <property type="match status" value="1"/>
</dbReference>
<keyword evidence="5 9" id="KW-0460">Magnesium</keyword>
<evidence type="ECO:0000256" key="5">
    <source>
        <dbReference type="ARBA" id="ARBA00022842"/>
    </source>
</evidence>
<dbReference type="InterPro" id="IPR006667">
    <property type="entry name" value="SLC41_membr_dom"/>
</dbReference>
<dbReference type="InterPro" id="IPR006668">
    <property type="entry name" value="Mg_transptr_MgtE_intracell_dom"/>
</dbReference>
<dbReference type="OrthoDB" id="9790355at2"/>